<dbReference type="GO" id="GO:0004497">
    <property type="term" value="F:monooxygenase activity"/>
    <property type="evidence" value="ECO:0007669"/>
    <property type="project" value="UniProtKB-KW"/>
</dbReference>
<name>A0ABQ3PB09_9ACTN</name>
<dbReference type="PROSITE" id="PS51725">
    <property type="entry name" value="ABM"/>
    <property type="match status" value="1"/>
</dbReference>
<dbReference type="InterPro" id="IPR011008">
    <property type="entry name" value="Dimeric_a/b-barrel"/>
</dbReference>
<dbReference type="Proteomes" id="UP001052739">
    <property type="component" value="Unassembled WGS sequence"/>
</dbReference>
<keyword evidence="3" id="KW-1185">Reference proteome</keyword>
<proteinExistence type="predicted"/>
<dbReference type="RefSeq" id="WP_051841916.1">
    <property type="nucleotide sequence ID" value="NZ_BNBS01000018.1"/>
</dbReference>
<dbReference type="SUPFAM" id="SSF54909">
    <property type="entry name" value="Dimeric alpha+beta barrel"/>
    <property type="match status" value="1"/>
</dbReference>
<feature type="domain" description="ABM" evidence="1">
    <location>
        <begin position="21"/>
        <end position="109"/>
    </location>
</feature>
<dbReference type="GeneID" id="94007524"/>
<dbReference type="Gene3D" id="3.30.70.100">
    <property type="match status" value="1"/>
</dbReference>
<dbReference type="EMBL" id="BNDW01000019">
    <property type="protein sequence ID" value="GHI22211.1"/>
    <property type="molecule type" value="Genomic_DNA"/>
</dbReference>
<protein>
    <submittedName>
        <fullName evidence="2">Antibiotic biosynthesis monooxygenase</fullName>
    </submittedName>
</protein>
<evidence type="ECO:0000313" key="2">
    <source>
        <dbReference type="EMBL" id="GHI22211.1"/>
    </source>
</evidence>
<sequence>MTATTDTIAPATSDAATTGPYRVMLRMEIRPGMTEDFEKVWLAIGDSVTSHPASLGQTLARATDEENVYYIVSDWTDEPSFRLFETSDRHLEHRQQLHPFRSQGSMVTMQVTARVDPSGEHATHADWEAAR</sequence>
<keyword evidence="2" id="KW-0503">Monooxygenase</keyword>
<accession>A0ABQ3PB09</accession>
<keyword evidence="2" id="KW-0560">Oxidoreductase</keyword>
<gene>
    <name evidence="2" type="ORF">Shyd_35820</name>
</gene>
<evidence type="ECO:0000313" key="3">
    <source>
        <dbReference type="Proteomes" id="UP001052739"/>
    </source>
</evidence>
<reference evidence="2" key="1">
    <citation type="submission" date="2024-05" db="EMBL/GenBank/DDBJ databases">
        <title>Whole genome shotgun sequence of Streptomyces hydrogenans NBRC 13475.</title>
        <authorList>
            <person name="Komaki H."/>
            <person name="Tamura T."/>
        </authorList>
    </citation>
    <scope>NUCLEOTIDE SEQUENCE</scope>
    <source>
        <strain evidence="2">NBRC 13475</strain>
    </source>
</reference>
<organism evidence="2 3">
    <name type="scientific">Streptomyces hydrogenans</name>
    <dbReference type="NCBI Taxonomy" id="1873719"/>
    <lineage>
        <taxon>Bacteria</taxon>
        <taxon>Bacillati</taxon>
        <taxon>Actinomycetota</taxon>
        <taxon>Actinomycetes</taxon>
        <taxon>Kitasatosporales</taxon>
        <taxon>Streptomycetaceae</taxon>
        <taxon>Streptomyces</taxon>
    </lineage>
</organism>
<comment type="caution">
    <text evidence="2">The sequence shown here is derived from an EMBL/GenBank/DDBJ whole genome shotgun (WGS) entry which is preliminary data.</text>
</comment>
<evidence type="ECO:0000259" key="1">
    <source>
        <dbReference type="PROSITE" id="PS51725"/>
    </source>
</evidence>
<dbReference type="InterPro" id="IPR007138">
    <property type="entry name" value="ABM_dom"/>
</dbReference>
<dbReference type="Pfam" id="PF03992">
    <property type="entry name" value="ABM"/>
    <property type="match status" value="1"/>
</dbReference>